<accession>A0A3D5QC73</accession>
<evidence type="ECO:0008006" key="4">
    <source>
        <dbReference type="Google" id="ProtNLM"/>
    </source>
</evidence>
<evidence type="ECO:0000313" key="2">
    <source>
        <dbReference type="EMBL" id="HCW93431.1"/>
    </source>
</evidence>
<protein>
    <recommendedName>
        <fullName evidence="4">Prepilin-type N-terminal cleavage/methylation domain-containing protein</fullName>
    </recommendedName>
</protein>
<dbReference type="InterPro" id="IPR045584">
    <property type="entry name" value="Pilin-like"/>
</dbReference>
<organism evidence="2 3">
    <name type="scientific">Flexistipes sinusarabici</name>
    <dbReference type="NCBI Taxonomy" id="2352"/>
    <lineage>
        <taxon>Bacteria</taxon>
        <taxon>Pseudomonadati</taxon>
        <taxon>Deferribacterota</taxon>
        <taxon>Deferribacteres</taxon>
        <taxon>Deferribacterales</taxon>
        <taxon>Flexistipitaceae</taxon>
        <taxon>Flexistipes</taxon>
    </lineage>
</organism>
<feature type="transmembrane region" description="Helical" evidence="1">
    <location>
        <begin position="21"/>
        <end position="41"/>
    </location>
</feature>
<evidence type="ECO:0000313" key="3">
    <source>
        <dbReference type="Proteomes" id="UP000262325"/>
    </source>
</evidence>
<evidence type="ECO:0000256" key="1">
    <source>
        <dbReference type="SAM" id="Phobius"/>
    </source>
</evidence>
<dbReference type="Pfam" id="PF07963">
    <property type="entry name" value="N_methyl"/>
    <property type="match status" value="1"/>
</dbReference>
<reference evidence="2 3" key="1">
    <citation type="journal article" date="2018" name="Nat. Biotechnol.">
        <title>A standardized bacterial taxonomy based on genome phylogeny substantially revises the tree of life.</title>
        <authorList>
            <person name="Parks D.H."/>
            <person name="Chuvochina M."/>
            <person name="Waite D.W."/>
            <person name="Rinke C."/>
            <person name="Skarshewski A."/>
            <person name="Chaumeil P.A."/>
            <person name="Hugenholtz P."/>
        </authorList>
    </citation>
    <scope>NUCLEOTIDE SEQUENCE [LARGE SCALE GENOMIC DNA]</scope>
    <source>
        <strain evidence="2">UBA8672</strain>
    </source>
</reference>
<comment type="caution">
    <text evidence="2">The sequence shown here is derived from an EMBL/GenBank/DDBJ whole genome shotgun (WGS) entry which is preliminary data.</text>
</comment>
<keyword evidence="1" id="KW-0812">Transmembrane</keyword>
<dbReference type="NCBIfam" id="TIGR02532">
    <property type="entry name" value="IV_pilin_GFxxxE"/>
    <property type="match status" value="1"/>
</dbReference>
<keyword evidence="1" id="KW-0472">Membrane</keyword>
<dbReference type="InterPro" id="IPR012902">
    <property type="entry name" value="N_methyl_site"/>
</dbReference>
<dbReference type="EMBL" id="DPPF01000145">
    <property type="protein sequence ID" value="HCW93431.1"/>
    <property type="molecule type" value="Genomic_DNA"/>
</dbReference>
<name>A0A3D5QC73_FLESI</name>
<dbReference type="AlphaFoldDB" id="A0A3D5QC73"/>
<keyword evidence="1" id="KW-1133">Transmembrane helix</keyword>
<sequence length="158" mass="17702">MPISRVMNFNKLKKEILHTNNNAFTLLEIIIVITIIGIGVITMTPQMMRNTVEQDKTVEFFNKTLKQALKESKEQQAPVSIKGFKGSDNLITVSGERTEIPGISAVNNAEINDSNAYGTEYEITVFPNGICDYFKLTFQDGSYVESSPLLLKVNKYDS</sequence>
<dbReference type="SUPFAM" id="SSF54523">
    <property type="entry name" value="Pili subunits"/>
    <property type="match status" value="1"/>
</dbReference>
<dbReference type="Proteomes" id="UP000262325">
    <property type="component" value="Unassembled WGS sequence"/>
</dbReference>
<gene>
    <name evidence="2" type="ORF">DHM44_07095</name>
</gene>
<dbReference type="Gene3D" id="3.30.700.10">
    <property type="entry name" value="Glycoprotein, Type 4 Pilin"/>
    <property type="match status" value="1"/>
</dbReference>
<proteinExistence type="predicted"/>